<dbReference type="AlphaFoldDB" id="A0A4C1V564"/>
<evidence type="ECO:0000313" key="3">
    <source>
        <dbReference type="Proteomes" id="UP000299102"/>
    </source>
</evidence>
<protein>
    <submittedName>
        <fullName evidence="2">Uncharacterized protein</fullName>
    </submittedName>
</protein>
<keyword evidence="1" id="KW-0472">Membrane</keyword>
<accession>A0A4C1V564</accession>
<dbReference type="Proteomes" id="UP000299102">
    <property type="component" value="Unassembled WGS sequence"/>
</dbReference>
<dbReference type="EMBL" id="BGZK01000273">
    <property type="protein sequence ID" value="GBP33422.1"/>
    <property type="molecule type" value="Genomic_DNA"/>
</dbReference>
<evidence type="ECO:0000313" key="2">
    <source>
        <dbReference type="EMBL" id="GBP33422.1"/>
    </source>
</evidence>
<gene>
    <name evidence="2" type="ORF">EVAR_6770_1</name>
</gene>
<keyword evidence="3" id="KW-1185">Reference proteome</keyword>
<feature type="transmembrane region" description="Helical" evidence="1">
    <location>
        <begin position="168"/>
        <end position="186"/>
    </location>
</feature>
<name>A0A4C1V564_EUMVA</name>
<comment type="caution">
    <text evidence="2">The sequence shown here is derived from an EMBL/GenBank/DDBJ whole genome shotgun (WGS) entry which is preliminary data.</text>
</comment>
<reference evidence="2 3" key="1">
    <citation type="journal article" date="2019" name="Commun. Biol.">
        <title>The bagworm genome reveals a unique fibroin gene that provides high tensile strength.</title>
        <authorList>
            <person name="Kono N."/>
            <person name="Nakamura H."/>
            <person name="Ohtoshi R."/>
            <person name="Tomita M."/>
            <person name="Numata K."/>
            <person name="Arakawa K."/>
        </authorList>
    </citation>
    <scope>NUCLEOTIDE SEQUENCE [LARGE SCALE GENOMIC DNA]</scope>
</reference>
<proteinExistence type="predicted"/>
<organism evidence="2 3">
    <name type="scientific">Eumeta variegata</name>
    <name type="common">Bagworm moth</name>
    <name type="synonym">Eumeta japonica</name>
    <dbReference type="NCBI Taxonomy" id="151549"/>
    <lineage>
        <taxon>Eukaryota</taxon>
        <taxon>Metazoa</taxon>
        <taxon>Ecdysozoa</taxon>
        <taxon>Arthropoda</taxon>
        <taxon>Hexapoda</taxon>
        <taxon>Insecta</taxon>
        <taxon>Pterygota</taxon>
        <taxon>Neoptera</taxon>
        <taxon>Endopterygota</taxon>
        <taxon>Lepidoptera</taxon>
        <taxon>Glossata</taxon>
        <taxon>Ditrysia</taxon>
        <taxon>Tineoidea</taxon>
        <taxon>Psychidae</taxon>
        <taxon>Oiketicinae</taxon>
        <taxon>Eumeta</taxon>
    </lineage>
</organism>
<evidence type="ECO:0000256" key="1">
    <source>
        <dbReference type="SAM" id="Phobius"/>
    </source>
</evidence>
<sequence length="207" mass="22491">MRGDGCIPLRLHMRNVRVFVPTPLSAGSLAIVCALAHRSLNANRFFLRSLSFVYSSINGPPSEKMSIAAISNSWPPLENHSSSAVISSTSGVVYPLPLQVTDSMSYSSSSVFYGCDSGLTPARPRFGPQAIPINYLAPAPSGVKKRHASLALSEITDVLVVGRADDNMLFRVVVTGFIYPGMAYALPFKRTQCRLRVDNGRHHRLSV</sequence>
<keyword evidence="1" id="KW-1133">Transmembrane helix</keyword>
<keyword evidence="1" id="KW-0812">Transmembrane</keyword>